<keyword evidence="3" id="KW-1185">Reference proteome</keyword>
<protein>
    <submittedName>
        <fullName evidence="2">Phosphopantothenoylcysteine decarboxylase</fullName>
    </submittedName>
</protein>
<name>A0ABU4WGJ3_9BACT</name>
<organism evidence="2 3">
    <name type="scientific">Intestinicryptomonas porci</name>
    <dbReference type="NCBI Taxonomy" id="2926320"/>
    <lineage>
        <taxon>Bacteria</taxon>
        <taxon>Pseudomonadati</taxon>
        <taxon>Verrucomicrobiota</taxon>
        <taxon>Opitutia</taxon>
        <taxon>Opitutales</taxon>
        <taxon>Intestinicryptomonaceae</taxon>
        <taxon>Intestinicryptomonas</taxon>
    </lineage>
</organism>
<dbReference type="RefSeq" id="WP_370396614.1">
    <property type="nucleotide sequence ID" value="NZ_JALBUT010000003.1"/>
</dbReference>
<reference evidence="2 3" key="1">
    <citation type="submission" date="2022-03" db="EMBL/GenBank/DDBJ databases">
        <title>Novel taxa within the pig intestine.</title>
        <authorList>
            <person name="Wylensek D."/>
            <person name="Bishof K."/>
            <person name="Afrizal A."/>
            <person name="Clavel T."/>
        </authorList>
    </citation>
    <scope>NUCLEOTIDE SEQUENCE [LARGE SCALE GENOMIC DNA]</scope>
    <source>
        <strain evidence="2 3">CLA-KB-P66</strain>
    </source>
</reference>
<dbReference type="Pfam" id="PF04127">
    <property type="entry name" value="DFP"/>
    <property type="match status" value="1"/>
</dbReference>
<dbReference type="InterPro" id="IPR035929">
    <property type="entry name" value="CoaB-like_sf"/>
</dbReference>
<comment type="caution">
    <text evidence="2">The sequence shown here is derived from an EMBL/GenBank/DDBJ whole genome shotgun (WGS) entry which is preliminary data.</text>
</comment>
<evidence type="ECO:0000313" key="2">
    <source>
        <dbReference type="EMBL" id="MDX8415166.1"/>
    </source>
</evidence>
<evidence type="ECO:0000259" key="1">
    <source>
        <dbReference type="Pfam" id="PF04127"/>
    </source>
</evidence>
<sequence length="214" mass="23551">MRQIKCLITAGATREYFDPVRFISNPSTGKMGIAIAKACKKSGWETTLVLGAVSAPLPDGIEIVSAISAEDMLRETSARFPACDILIMTAAVSDMRPKVKSAQKVKKENLEMLVEFEQTPDILKTLSKSKNRQILIGFAAETNDIASYAKKKLEEKNLDAIAANNVSRKDAGFASDFNEISLIFRNGETINLERGTKDELAQKLVKILSEKFFS</sequence>
<dbReference type="InterPro" id="IPR007085">
    <property type="entry name" value="DNA/pantothenate-metab_flavo_C"/>
</dbReference>
<feature type="domain" description="DNA/pantothenate metabolism flavoprotein C-terminal" evidence="1">
    <location>
        <begin position="3"/>
        <end position="209"/>
    </location>
</feature>
<dbReference type="EMBL" id="JALBUT010000003">
    <property type="protein sequence ID" value="MDX8415166.1"/>
    <property type="molecule type" value="Genomic_DNA"/>
</dbReference>
<dbReference type="SUPFAM" id="SSF102645">
    <property type="entry name" value="CoaB-like"/>
    <property type="match status" value="1"/>
</dbReference>
<dbReference type="Gene3D" id="3.40.50.10300">
    <property type="entry name" value="CoaB-like"/>
    <property type="match status" value="1"/>
</dbReference>
<proteinExistence type="predicted"/>
<gene>
    <name evidence="2" type="ORF">MOX91_03100</name>
</gene>
<accession>A0ABU4WGJ3</accession>
<dbReference type="Proteomes" id="UP001275932">
    <property type="component" value="Unassembled WGS sequence"/>
</dbReference>
<evidence type="ECO:0000313" key="3">
    <source>
        <dbReference type="Proteomes" id="UP001275932"/>
    </source>
</evidence>